<proteinExistence type="predicted"/>
<dbReference type="EMBL" id="VIFY01000016">
    <property type="protein sequence ID" value="TQB75698.1"/>
    <property type="molecule type" value="Genomic_DNA"/>
</dbReference>
<sequence length="137" mass="15646">MFLTGGYNDYKASIIKMGTKNPLSAHATDMGLSVDLSIYEEVTLHLQVDPEKWARRANVKEAWHKLRDKYDLDHDAWDYATGLPYFRLRQKLGLRGQYDQGPKVWLDRVHRHLRGTGSGLWDPGKGKDSTTSGTVEK</sequence>
<comment type="caution">
    <text evidence="2">The sequence shown here is derived from an EMBL/GenBank/DDBJ whole genome shotgun (WGS) entry which is preliminary data.</text>
</comment>
<name>A0A507R547_MONPU</name>
<keyword evidence="3" id="KW-1185">Reference proteome</keyword>
<dbReference type="STRING" id="5098.A0A507R547"/>
<evidence type="ECO:0000313" key="3">
    <source>
        <dbReference type="Proteomes" id="UP000319663"/>
    </source>
</evidence>
<dbReference type="OrthoDB" id="1731983at2759"/>
<reference evidence="2 3" key="1">
    <citation type="submission" date="2019-06" db="EMBL/GenBank/DDBJ databases">
        <title>Wine fermentation using esterase from Monascus purpureus.</title>
        <authorList>
            <person name="Geng C."/>
            <person name="Zhang Y."/>
        </authorList>
    </citation>
    <scope>NUCLEOTIDE SEQUENCE [LARGE SCALE GENOMIC DNA]</scope>
    <source>
        <strain evidence="2">HQ1</strain>
    </source>
</reference>
<feature type="region of interest" description="Disordered" evidence="1">
    <location>
        <begin position="117"/>
        <end position="137"/>
    </location>
</feature>
<accession>A0A507R547</accession>
<gene>
    <name evidence="2" type="ORF">MPDQ_001998</name>
</gene>
<evidence type="ECO:0000256" key="1">
    <source>
        <dbReference type="SAM" id="MobiDB-lite"/>
    </source>
</evidence>
<dbReference type="Proteomes" id="UP000319663">
    <property type="component" value="Unassembled WGS sequence"/>
</dbReference>
<evidence type="ECO:0000313" key="2">
    <source>
        <dbReference type="EMBL" id="TQB75698.1"/>
    </source>
</evidence>
<dbReference type="AlphaFoldDB" id="A0A507R547"/>
<protein>
    <submittedName>
        <fullName evidence="2">Uncharacterized protein</fullName>
    </submittedName>
</protein>
<organism evidence="2 3">
    <name type="scientific">Monascus purpureus</name>
    <name type="common">Red mold</name>
    <name type="synonym">Monascus anka</name>
    <dbReference type="NCBI Taxonomy" id="5098"/>
    <lineage>
        <taxon>Eukaryota</taxon>
        <taxon>Fungi</taxon>
        <taxon>Dikarya</taxon>
        <taxon>Ascomycota</taxon>
        <taxon>Pezizomycotina</taxon>
        <taxon>Eurotiomycetes</taxon>
        <taxon>Eurotiomycetidae</taxon>
        <taxon>Eurotiales</taxon>
        <taxon>Aspergillaceae</taxon>
        <taxon>Monascus</taxon>
    </lineage>
</organism>